<keyword evidence="2" id="KW-1185">Reference proteome</keyword>
<evidence type="ECO:0000313" key="1">
    <source>
        <dbReference type="EMBL" id="EEQ98166.1"/>
    </source>
</evidence>
<dbReference type="OrthoDB" id="10649727at2759"/>
<dbReference type="EMBL" id="GG686808">
    <property type="protein sequence ID" value="EEQ98166.1"/>
    <property type="molecule type" value="Genomic_DNA"/>
</dbReference>
<reference evidence="1 2" key="1">
    <citation type="submission" date="2008-07" db="EMBL/GenBank/DDBJ databases">
        <authorList>
            <person name="El-Sayed N."/>
            <person name="Caler E."/>
            <person name="Inman J."/>
            <person name="Amedeo P."/>
            <person name="Hass B."/>
            <person name="Wortman J."/>
        </authorList>
    </citation>
    <scope>NUCLEOTIDE SEQUENCE [LARGE SCALE GENOMIC DNA]</scope>
    <source>
        <strain evidence="2">ATCC 50983 / TXsc</strain>
    </source>
</reference>
<evidence type="ECO:0000313" key="2">
    <source>
        <dbReference type="Proteomes" id="UP000007800"/>
    </source>
</evidence>
<gene>
    <name evidence="1" type="ORF">Pmar_PMAR001981</name>
</gene>
<organism evidence="2">
    <name type="scientific">Perkinsus marinus (strain ATCC 50983 / TXsc)</name>
    <dbReference type="NCBI Taxonomy" id="423536"/>
    <lineage>
        <taxon>Eukaryota</taxon>
        <taxon>Sar</taxon>
        <taxon>Alveolata</taxon>
        <taxon>Perkinsozoa</taxon>
        <taxon>Perkinsea</taxon>
        <taxon>Perkinsida</taxon>
        <taxon>Perkinsidae</taxon>
        <taxon>Perkinsus</taxon>
    </lineage>
</organism>
<dbReference type="Proteomes" id="UP000007800">
    <property type="component" value="Unassembled WGS sequence"/>
</dbReference>
<protein>
    <submittedName>
        <fullName evidence="1">Uncharacterized protein</fullName>
    </submittedName>
</protein>
<proteinExistence type="predicted"/>
<name>C5LYC8_PERM5</name>
<dbReference type="RefSeq" id="XP_002765449.1">
    <property type="nucleotide sequence ID" value="XM_002765403.1"/>
</dbReference>
<sequence length="86" mass="9254">MFTLCIVPTANLCKPYFEPVYDENNDEGGAPVQYPSDADLLLLLNGIITYGGTSLILGGPNDENSLPHSLMLVILVTMVMSGINTH</sequence>
<accession>C5LYC8</accession>
<dbReference type="GeneID" id="9040608"/>
<dbReference type="AlphaFoldDB" id="C5LYC8"/>
<dbReference type="InParanoid" id="C5LYC8"/>